<reference evidence="2 4" key="1">
    <citation type="submission" date="2023-05" db="EMBL/GenBank/DDBJ databases">
        <authorList>
            <person name="Zhang X."/>
        </authorList>
    </citation>
    <scope>NUCLEOTIDE SEQUENCE</scope>
    <source>
        <strain evidence="3 4">DM2B3-1</strain>
        <strain evidence="2">YF14B1</strain>
    </source>
</reference>
<accession>A0AAE3QM14</accession>
<dbReference type="Proteomes" id="UP001241110">
    <property type="component" value="Unassembled WGS sequence"/>
</dbReference>
<evidence type="ECO:0000313" key="3">
    <source>
        <dbReference type="EMBL" id="MDJ1492573.1"/>
    </source>
</evidence>
<proteinExistence type="predicted"/>
<keyword evidence="1" id="KW-0472">Membrane</keyword>
<keyword evidence="1" id="KW-0812">Transmembrane</keyword>
<dbReference type="AlphaFoldDB" id="A0AAE3QM14"/>
<organism evidence="2 5">
    <name type="scientific">Xanthocytophaga flava</name>
    <dbReference type="NCBI Taxonomy" id="3048013"/>
    <lineage>
        <taxon>Bacteria</taxon>
        <taxon>Pseudomonadati</taxon>
        <taxon>Bacteroidota</taxon>
        <taxon>Cytophagia</taxon>
        <taxon>Cytophagales</taxon>
        <taxon>Rhodocytophagaceae</taxon>
        <taxon>Xanthocytophaga</taxon>
    </lineage>
</organism>
<evidence type="ECO:0000313" key="2">
    <source>
        <dbReference type="EMBL" id="MDJ1479229.1"/>
    </source>
</evidence>
<name>A0AAE3QM14_9BACT</name>
<evidence type="ECO:0008006" key="6">
    <source>
        <dbReference type="Google" id="ProtNLM"/>
    </source>
</evidence>
<dbReference type="RefSeq" id="WP_313975233.1">
    <property type="nucleotide sequence ID" value="NZ_JASJOR010000001.1"/>
</dbReference>
<dbReference type="EMBL" id="JASJOS010000001">
    <property type="protein sequence ID" value="MDJ1479229.1"/>
    <property type="molecule type" value="Genomic_DNA"/>
</dbReference>
<protein>
    <recommendedName>
        <fullName evidence="6">DUF4157 domain-containing protein</fullName>
    </recommendedName>
</protein>
<feature type="transmembrane region" description="Helical" evidence="1">
    <location>
        <begin position="29"/>
        <end position="51"/>
    </location>
</feature>
<evidence type="ECO:0000256" key="1">
    <source>
        <dbReference type="SAM" id="Phobius"/>
    </source>
</evidence>
<sequence>MYNLLVGWLDFCDILGDNICSILSGKPLILIHVPFLWVHGMALFPFVLIKYKHYASNERLLNHEQIHLRQQLELGIIPFYIWYLLEYAWLRVKGMKHKEAYYNISFEKEAYDRQYDLDYLLYRPLWNFRKYL</sequence>
<dbReference type="Proteomes" id="UP001228581">
    <property type="component" value="Unassembled WGS sequence"/>
</dbReference>
<keyword evidence="1" id="KW-1133">Transmembrane helix</keyword>
<dbReference type="EMBL" id="JASJOT010000003">
    <property type="protein sequence ID" value="MDJ1492573.1"/>
    <property type="molecule type" value="Genomic_DNA"/>
</dbReference>
<gene>
    <name evidence="2" type="ORF">QNI16_01960</name>
    <name evidence="3" type="ORF">QNI19_06495</name>
</gene>
<evidence type="ECO:0000313" key="5">
    <source>
        <dbReference type="Proteomes" id="UP001241110"/>
    </source>
</evidence>
<evidence type="ECO:0000313" key="4">
    <source>
        <dbReference type="Proteomes" id="UP001228581"/>
    </source>
</evidence>
<keyword evidence="4" id="KW-1185">Reference proteome</keyword>
<comment type="caution">
    <text evidence="2">The sequence shown here is derived from an EMBL/GenBank/DDBJ whole genome shotgun (WGS) entry which is preliminary data.</text>
</comment>